<proteinExistence type="predicted"/>
<dbReference type="EMBL" id="DVOD01000068">
    <property type="protein sequence ID" value="HIU93327.1"/>
    <property type="molecule type" value="Genomic_DNA"/>
</dbReference>
<dbReference type="InterPro" id="IPR050229">
    <property type="entry name" value="GlpE_sulfurtransferase"/>
</dbReference>
<dbReference type="Gene3D" id="3.40.250.10">
    <property type="entry name" value="Rhodanese-like domain"/>
    <property type="match status" value="1"/>
</dbReference>
<feature type="domain" description="Rhodanese" evidence="1">
    <location>
        <begin position="40"/>
        <end position="129"/>
    </location>
</feature>
<reference evidence="2" key="2">
    <citation type="journal article" date="2021" name="PeerJ">
        <title>Extensive microbial diversity within the chicken gut microbiome revealed by metagenomics and culture.</title>
        <authorList>
            <person name="Gilroy R."/>
            <person name="Ravi A."/>
            <person name="Getino M."/>
            <person name="Pursley I."/>
            <person name="Horton D.L."/>
            <person name="Alikhan N.F."/>
            <person name="Baker D."/>
            <person name="Gharbi K."/>
            <person name="Hall N."/>
            <person name="Watson M."/>
            <person name="Adriaenssens E.M."/>
            <person name="Foster-Nyarko E."/>
            <person name="Jarju S."/>
            <person name="Secka A."/>
            <person name="Antonio M."/>
            <person name="Oren A."/>
            <person name="Chaudhuri R.R."/>
            <person name="La Ragione R."/>
            <person name="Hildebrand F."/>
            <person name="Pallen M.J."/>
        </authorList>
    </citation>
    <scope>NUCLEOTIDE SEQUENCE</scope>
    <source>
        <strain evidence="2">CHK154-7741</strain>
    </source>
</reference>
<dbReference type="Pfam" id="PF00581">
    <property type="entry name" value="Rhodanese"/>
    <property type="match status" value="1"/>
</dbReference>
<accession>A0A9D1SSN1</accession>
<protein>
    <submittedName>
        <fullName evidence="2">Rhodanese-like domain-containing protein</fullName>
    </submittedName>
</protein>
<dbReference type="PANTHER" id="PTHR43031:SF1">
    <property type="entry name" value="PYRIDINE NUCLEOTIDE-DISULPHIDE OXIDOREDUCTASE"/>
    <property type="match status" value="1"/>
</dbReference>
<dbReference type="InterPro" id="IPR001763">
    <property type="entry name" value="Rhodanese-like_dom"/>
</dbReference>
<dbReference type="PROSITE" id="PS50206">
    <property type="entry name" value="RHODANESE_3"/>
    <property type="match status" value="1"/>
</dbReference>
<name>A0A9D1SSN1_9CLOT</name>
<dbReference type="PANTHER" id="PTHR43031">
    <property type="entry name" value="FAD-DEPENDENT OXIDOREDUCTASE"/>
    <property type="match status" value="1"/>
</dbReference>
<reference evidence="2" key="1">
    <citation type="submission" date="2020-10" db="EMBL/GenBank/DDBJ databases">
        <authorList>
            <person name="Gilroy R."/>
        </authorList>
    </citation>
    <scope>NUCLEOTIDE SEQUENCE</scope>
    <source>
        <strain evidence="2">CHK154-7741</strain>
    </source>
</reference>
<dbReference type="InterPro" id="IPR036873">
    <property type="entry name" value="Rhodanese-like_dom_sf"/>
</dbReference>
<evidence type="ECO:0000259" key="1">
    <source>
        <dbReference type="PROSITE" id="PS50206"/>
    </source>
</evidence>
<dbReference type="Proteomes" id="UP000886748">
    <property type="component" value="Unassembled WGS sequence"/>
</dbReference>
<comment type="caution">
    <text evidence="2">The sequence shown here is derived from an EMBL/GenBank/DDBJ whole genome shotgun (WGS) entry which is preliminary data.</text>
</comment>
<dbReference type="SMART" id="SM00450">
    <property type="entry name" value="RHOD"/>
    <property type="match status" value="1"/>
</dbReference>
<sequence length="137" mass="15998">MRHEEIWKAAQDAGKAKDFFKAKLAHTIGPDRLKHLIDKHLDEFNLIDVRKYEDYIKGHIPYAVHIPYDQMEDQLVKLSKDKVNILYSYSFLCQLSQKAAYMLADKGYPVMEVIGGFKGWKKRDFDIVENDESDYPG</sequence>
<organism evidence="2 3">
    <name type="scientific">Candidatus Limenecus avicola</name>
    <dbReference type="NCBI Taxonomy" id="2840847"/>
    <lineage>
        <taxon>Bacteria</taxon>
        <taxon>Bacillati</taxon>
        <taxon>Bacillota</taxon>
        <taxon>Clostridia</taxon>
        <taxon>Eubacteriales</taxon>
        <taxon>Clostridiaceae</taxon>
        <taxon>Clostridiaceae incertae sedis</taxon>
        <taxon>Candidatus Limenecus</taxon>
    </lineage>
</organism>
<evidence type="ECO:0000313" key="3">
    <source>
        <dbReference type="Proteomes" id="UP000886748"/>
    </source>
</evidence>
<evidence type="ECO:0000313" key="2">
    <source>
        <dbReference type="EMBL" id="HIU93327.1"/>
    </source>
</evidence>
<dbReference type="SUPFAM" id="SSF52821">
    <property type="entry name" value="Rhodanese/Cell cycle control phosphatase"/>
    <property type="match status" value="1"/>
</dbReference>
<gene>
    <name evidence="2" type="ORF">IAD26_09385</name>
</gene>
<dbReference type="AlphaFoldDB" id="A0A9D1SSN1"/>